<protein>
    <submittedName>
        <fullName evidence="2">Alpha/beta fold hydrolase</fullName>
    </submittedName>
</protein>
<organism evidence="2 3">
    <name type="scientific">Rheinheimera tilapiae</name>
    <dbReference type="NCBI Taxonomy" id="875043"/>
    <lineage>
        <taxon>Bacteria</taxon>
        <taxon>Pseudomonadati</taxon>
        <taxon>Pseudomonadota</taxon>
        <taxon>Gammaproteobacteria</taxon>
        <taxon>Chromatiales</taxon>
        <taxon>Chromatiaceae</taxon>
        <taxon>Rheinheimera</taxon>
    </lineage>
</organism>
<dbReference type="GO" id="GO:0016787">
    <property type="term" value="F:hydrolase activity"/>
    <property type="evidence" value="ECO:0007669"/>
    <property type="project" value="UniProtKB-KW"/>
</dbReference>
<evidence type="ECO:0000259" key="1">
    <source>
        <dbReference type="Pfam" id="PF12697"/>
    </source>
</evidence>
<dbReference type="Gene3D" id="3.40.50.1820">
    <property type="entry name" value="alpha/beta hydrolase"/>
    <property type="match status" value="1"/>
</dbReference>
<proteinExistence type="predicted"/>
<dbReference type="Pfam" id="PF12697">
    <property type="entry name" value="Abhydrolase_6"/>
    <property type="match status" value="1"/>
</dbReference>
<sequence length="255" mass="27748">MVKQLGYGQPALLLHSSMSSHRQWLSLASELSATHSCYLPDLAGYGAEPLPAIQPWSLAAEADLLLAALPDTLKAQPLDLIGHSYGGALALHLARTQKLQIRKLVLFEPVAFHVLPQLPDASALWQEVRALADALPTLNAIQAAERFIDYWQHKGFFAGLPVRMQQQLALQVAKVSLDFQALSQEPASLADYADAVKSPVLLLSGSHSRQSAQRISAALRSVLPDVRLQRLECGHMGPVTHPDLVNKPIADFLLV</sequence>
<dbReference type="InterPro" id="IPR000073">
    <property type="entry name" value="AB_hydrolase_1"/>
</dbReference>
<dbReference type="PANTHER" id="PTHR43798:SF33">
    <property type="entry name" value="HYDROLASE, PUTATIVE (AFU_ORTHOLOGUE AFUA_2G14860)-RELATED"/>
    <property type="match status" value="1"/>
</dbReference>
<keyword evidence="2" id="KW-0378">Hydrolase</keyword>
<dbReference type="Proteomes" id="UP001589813">
    <property type="component" value="Unassembled WGS sequence"/>
</dbReference>
<evidence type="ECO:0000313" key="3">
    <source>
        <dbReference type="Proteomes" id="UP001589813"/>
    </source>
</evidence>
<dbReference type="SUPFAM" id="SSF53474">
    <property type="entry name" value="alpha/beta-Hydrolases"/>
    <property type="match status" value="1"/>
</dbReference>
<gene>
    <name evidence="2" type="ORF">ACFFJP_19040</name>
</gene>
<dbReference type="EMBL" id="JBHLXP010000005">
    <property type="protein sequence ID" value="MFC0050392.1"/>
    <property type="molecule type" value="Genomic_DNA"/>
</dbReference>
<keyword evidence="3" id="KW-1185">Reference proteome</keyword>
<reference evidence="2 3" key="1">
    <citation type="submission" date="2024-09" db="EMBL/GenBank/DDBJ databases">
        <authorList>
            <person name="Sun Q."/>
            <person name="Mori K."/>
        </authorList>
    </citation>
    <scope>NUCLEOTIDE SEQUENCE [LARGE SCALE GENOMIC DNA]</scope>
    <source>
        <strain evidence="2 3">KCTC 23315</strain>
    </source>
</reference>
<comment type="caution">
    <text evidence="2">The sequence shown here is derived from an EMBL/GenBank/DDBJ whole genome shotgun (WGS) entry which is preliminary data.</text>
</comment>
<accession>A0ABV6BK16</accession>
<dbReference type="InterPro" id="IPR029058">
    <property type="entry name" value="AB_hydrolase_fold"/>
</dbReference>
<feature type="domain" description="AB hydrolase-1" evidence="1">
    <location>
        <begin position="12"/>
        <end position="246"/>
    </location>
</feature>
<dbReference type="RefSeq" id="WP_377248079.1">
    <property type="nucleotide sequence ID" value="NZ_JBHLXP010000005.1"/>
</dbReference>
<dbReference type="InterPro" id="IPR050266">
    <property type="entry name" value="AB_hydrolase_sf"/>
</dbReference>
<name>A0ABV6BK16_9GAMM</name>
<dbReference type="PANTHER" id="PTHR43798">
    <property type="entry name" value="MONOACYLGLYCEROL LIPASE"/>
    <property type="match status" value="1"/>
</dbReference>
<evidence type="ECO:0000313" key="2">
    <source>
        <dbReference type="EMBL" id="MFC0050392.1"/>
    </source>
</evidence>